<evidence type="ECO:0000313" key="1">
    <source>
        <dbReference type="EMBL" id="NGO65989.1"/>
    </source>
</evidence>
<proteinExistence type="predicted"/>
<reference evidence="1 2" key="1">
    <citation type="submission" date="2020-02" db="EMBL/GenBank/DDBJ databases">
        <title>Genome sequence of the type strain CCBAU10050 of Rhizobium daejeonense.</title>
        <authorList>
            <person name="Gao J."/>
            <person name="Sun J."/>
        </authorList>
    </citation>
    <scope>NUCLEOTIDE SEQUENCE [LARGE SCALE GENOMIC DNA]</scope>
    <source>
        <strain evidence="1 2">CCBAU10050</strain>
    </source>
</reference>
<keyword evidence="2" id="KW-1185">Reference proteome</keyword>
<name>A0A6M1S478_9HYPH</name>
<dbReference type="RefSeq" id="WP_163897472.1">
    <property type="nucleotide sequence ID" value="NZ_CP048424.1"/>
</dbReference>
<dbReference type="EMBL" id="JAAKZH010000008">
    <property type="protein sequence ID" value="NGO65989.1"/>
    <property type="molecule type" value="Genomic_DNA"/>
</dbReference>
<gene>
    <name evidence="1" type="ORF">G6N76_20195</name>
</gene>
<dbReference type="AlphaFoldDB" id="A0A6M1S478"/>
<sequence>MDTRDRLILALASLLKAERETRSLVIEALEDGSITREVLLAMLSDPVPVVTTADLAFSERRADTSVSGRKRQ</sequence>
<dbReference type="Proteomes" id="UP000477849">
    <property type="component" value="Unassembled WGS sequence"/>
</dbReference>
<protein>
    <submittedName>
        <fullName evidence="1">Uncharacterized protein</fullName>
    </submittedName>
</protein>
<accession>A0A6M1S478</accession>
<comment type="caution">
    <text evidence="1">The sequence shown here is derived from an EMBL/GenBank/DDBJ whole genome shotgun (WGS) entry which is preliminary data.</text>
</comment>
<organism evidence="1 2">
    <name type="scientific">Rhizobium daejeonense</name>
    <dbReference type="NCBI Taxonomy" id="240521"/>
    <lineage>
        <taxon>Bacteria</taxon>
        <taxon>Pseudomonadati</taxon>
        <taxon>Pseudomonadota</taxon>
        <taxon>Alphaproteobacteria</taxon>
        <taxon>Hyphomicrobiales</taxon>
        <taxon>Rhizobiaceae</taxon>
        <taxon>Rhizobium/Agrobacterium group</taxon>
        <taxon>Rhizobium</taxon>
    </lineage>
</organism>
<evidence type="ECO:0000313" key="2">
    <source>
        <dbReference type="Proteomes" id="UP000477849"/>
    </source>
</evidence>